<dbReference type="Gene3D" id="3.10.20.30">
    <property type="match status" value="1"/>
</dbReference>
<dbReference type="GO" id="GO:0051536">
    <property type="term" value="F:iron-sulfur cluster binding"/>
    <property type="evidence" value="ECO:0007669"/>
    <property type="project" value="InterPro"/>
</dbReference>
<dbReference type="EMBL" id="MPUH01001590">
    <property type="protein sequence ID" value="OMJ66978.1"/>
    <property type="molecule type" value="Genomic_DNA"/>
</dbReference>
<sequence>MFQIGSGLIQAQARCGSRLANTIRKEGLGSSEFSKCLYKLECGQCIVSSPENILGCPSKDEEVLLTSKGMTNNSRCSCQVVVTPEMQDKIIILY</sequence>
<evidence type="ECO:0008006" key="3">
    <source>
        <dbReference type="Google" id="ProtNLM"/>
    </source>
</evidence>
<name>A0A1R2AR36_9CILI</name>
<dbReference type="InterPro" id="IPR036010">
    <property type="entry name" value="2Fe-2S_ferredoxin-like_sf"/>
</dbReference>
<comment type="caution">
    <text evidence="1">The sequence shown here is derived from an EMBL/GenBank/DDBJ whole genome shotgun (WGS) entry which is preliminary data.</text>
</comment>
<proteinExistence type="predicted"/>
<dbReference type="InterPro" id="IPR012675">
    <property type="entry name" value="Beta-grasp_dom_sf"/>
</dbReference>
<evidence type="ECO:0000313" key="2">
    <source>
        <dbReference type="Proteomes" id="UP000187209"/>
    </source>
</evidence>
<accession>A0A1R2AR36</accession>
<protein>
    <recommendedName>
        <fullName evidence="3">2Fe-2S ferredoxin-type domain-containing protein</fullName>
    </recommendedName>
</protein>
<dbReference type="Proteomes" id="UP000187209">
    <property type="component" value="Unassembled WGS sequence"/>
</dbReference>
<evidence type="ECO:0000313" key="1">
    <source>
        <dbReference type="EMBL" id="OMJ66978.1"/>
    </source>
</evidence>
<reference evidence="1 2" key="1">
    <citation type="submission" date="2016-11" db="EMBL/GenBank/DDBJ databases">
        <title>The macronuclear genome of Stentor coeruleus: a giant cell with tiny introns.</title>
        <authorList>
            <person name="Slabodnick M."/>
            <person name="Ruby J.G."/>
            <person name="Reiff S.B."/>
            <person name="Swart E.C."/>
            <person name="Gosai S."/>
            <person name="Prabakaran S."/>
            <person name="Witkowska E."/>
            <person name="Larue G.E."/>
            <person name="Fisher S."/>
            <person name="Freeman R.M."/>
            <person name="Gunawardena J."/>
            <person name="Chu W."/>
            <person name="Stover N.A."/>
            <person name="Gregory B.D."/>
            <person name="Nowacki M."/>
            <person name="Derisi J."/>
            <person name="Roy S.W."/>
            <person name="Marshall W.F."/>
            <person name="Sood P."/>
        </authorList>
    </citation>
    <scope>NUCLEOTIDE SEQUENCE [LARGE SCALE GENOMIC DNA]</scope>
    <source>
        <strain evidence="1">WM001</strain>
    </source>
</reference>
<dbReference type="SUPFAM" id="SSF54292">
    <property type="entry name" value="2Fe-2S ferredoxin-like"/>
    <property type="match status" value="1"/>
</dbReference>
<keyword evidence="2" id="KW-1185">Reference proteome</keyword>
<organism evidence="1 2">
    <name type="scientific">Stentor coeruleus</name>
    <dbReference type="NCBI Taxonomy" id="5963"/>
    <lineage>
        <taxon>Eukaryota</taxon>
        <taxon>Sar</taxon>
        <taxon>Alveolata</taxon>
        <taxon>Ciliophora</taxon>
        <taxon>Postciliodesmatophora</taxon>
        <taxon>Heterotrichea</taxon>
        <taxon>Heterotrichida</taxon>
        <taxon>Stentoridae</taxon>
        <taxon>Stentor</taxon>
    </lineage>
</organism>
<dbReference type="AlphaFoldDB" id="A0A1R2AR36"/>
<gene>
    <name evidence="1" type="ORF">SteCoe_35986</name>
</gene>